<dbReference type="PROSITE" id="PS51403">
    <property type="entry name" value="NC1_IV"/>
    <property type="match status" value="1"/>
</dbReference>
<evidence type="ECO:0000256" key="8">
    <source>
        <dbReference type="ARBA" id="ARBA00023157"/>
    </source>
</evidence>
<evidence type="ECO:0000256" key="9">
    <source>
        <dbReference type="SAM" id="MobiDB-lite"/>
    </source>
</evidence>
<evidence type="ECO:0000259" key="10">
    <source>
        <dbReference type="PROSITE" id="PS51403"/>
    </source>
</evidence>
<evidence type="ECO:0000256" key="5">
    <source>
        <dbReference type="ARBA" id="ARBA00022737"/>
    </source>
</evidence>
<evidence type="ECO:0000256" key="6">
    <source>
        <dbReference type="ARBA" id="ARBA00022869"/>
    </source>
</evidence>
<evidence type="ECO:0000313" key="11">
    <source>
        <dbReference type="EMBL" id="OBS60416.1"/>
    </source>
</evidence>
<dbReference type="Pfam" id="PF01391">
    <property type="entry name" value="Collagen"/>
    <property type="match status" value="8"/>
</dbReference>
<dbReference type="PANTHER" id="PTHR24023">
    <property type="entry name" value="COLLAGEN ALPHA"/>
    <property type="match status" value="1"/>
</dbReference>
<feature type="compositionally biased region" description="Pro residues" evidence="9">
    <location>
        <begin position="872"/>
        <end position="881"/>
    </location>
</feature>
<organism evidence="11 12">
    <name type="scientific">Neotoma lepida</name>
    <name type="common">Desert woodrat</name>
    <dbReference type="NCBI Taxonomy" id="56216"/>
    <lineage>
        <taxon>Eukaryota</taxon>
        <taxon>Metazoa</taxon>
        <taxon>Chordata</taxon>
        <taxon>Craniata</taxon>
        <taxon>Vertebrata</taxon>
        <taxon>Euteleostomi</taxon>
        <taxon>Mammalia</taxon>
        <taxon>Eutheria</taxon>
        <taxon>Euarchontoglires</taxon>
        <taxon>Glires</taxon>
        <taxon>Rodentia</taxon>
        <taxon>Myomorpha</taxon>
        <taxon>Muroidea</taxon>
        <taxon>Cricetidae</taxon>
        <taxon>Neotominae</taxon>
        <taxon>Neotoma</taxon>
    </lineage>
</organism>
<feature type="compositionally biased region" description="Low complexity" evidence="9">
    <location>
        <begin position="260"/>
        <end position="271"/>
    </location>
</feature>
<dbReference type="InterPro" id="IPR050149">
    <property type="entry name" value="Collagen_superfamily"/>
</dbReference>
<dbReference type="InterPro" id="IPR001442">
    <property type="entry name" value="Collagen_IV_NC"/>
</dbReference>
<evidence type="ECO:0000313" key="12">
    <source>
        <dbReference type="Proteomes" id="UP000092124"/>
    </source>
</evidence>
<keyword evidence="6" id="KW-0084">Basement membrane</keyword>
<feature type="compositionally biased region" description="Low complexity" evidence="9">
    <location>
        <begin position="739"/>
        <end position="777"/>
    </location>
</feature>
<dbReference type="OrthoDB" id="10071882at2759"/>
<feature type="compositionally biased region" description="Low complexity" evidence="9">
    <location>
        <begin position="843"/>
        <end position="861"/>
    </location>
</feature>
<feature type="non-terminal residue" evidence="11">
    <location>
        <position position="1"/>
    </location>
</feature>
<keyword evidence="5" id="KW-0677">Repeat</keyword>
<keyword evidence="4" id="KW-0272">Extracellular matrix</keyword>
<feature type="compositionally biased region" description="Low complexity" evidence="9">
    <location>
        <begin position="194"/>
        <end position="209"/>
    </location>
</feature>
<keyword evidence="12" id="KW-1185">Reference proteome</keyword>
<comment type="subcellular location">
    <subcellularLocation>
        <location evidence="2">Secreted</location>
        <location evidence="2">Extracellular space</location>
        <location evidence="2">Extracellular matrix</location>
        <location evidence="2">Basement membrane</location>
    </subcellularLocation>
</comment>
<accession>A0A1A6G2J5</accession>
<feature type="compositionally biased region" description="Low complexity" evidence="9">
    <location>
        <begin position="341"/>
        <end position="357"/>
    </location>
</feature>
<feature type="compositionally biased region" description="Low complexity" evidence="9">
    <location>
        <begin position="279"/>
        <end position="296"/>
    </location>
</feature>
<keyword evidence="8" id="KW-1015">Disulfide bond</keyword>
<dbReference type="InterPro" id="IPR016187">
    <property type="entry name" value="CTDL_fold"/>
</dbReference>
<comment type="caution">
    <text evidence="11">The sequence shown here is derived from an EMBL/GenBank/DDBJ whole genome shotgun (WGS) entry which is preliminary data.</text>
</comment>
<keyword evidence="7" id="KW-0176">Collagen</keyword>
<evidence type="ECO:0000256" key="1">
    <source>
        <dbReference type="ARBA" id="ARBA00003696"/>
    </source>
</evidence>
<dbReference type="PANTHER" id="PTHR24023:SF1120">
    <property type="entry name" value="COLLAGEN ALPHA-2(IV) CHAIN ISOFORM X1"/>
    <property type="match status" value="1"/>
</dbReference>
<proteinExistence type="predicted"/>
<name>A0A1A6G2J5_NEOLE</name>
<dbReference type="STRING" id="56216.A0A1A6G2J5"/>
<sequence>VILETLVCQASQALEEMKASKANVALLATLASHRLPGALGPQGFPGQKGDQGNPGRTTFGEAGLPGRVDRTFETGPLPSIEPGFPGLRGERGPKGHQGPKGGILGFVLVKVVTPTLDHMGNQACLGHKVPLVYRVLKGLEEIQALGVPLAQQGLQGNTGLKGKKGEPTISRGLKLSGDKGDPGPQGTPGMAGAPGNDGIPGLPGLPGIQGDSGSGFPGEKGSPGLPGEKGHDGPTGPPGIGLPGLPGPRGVPGGKGVDGLPGQQGHHGTQGVTLPCIIPGSFGPSGFPGAPGFPGSKGARGLPGIPGKPGTHGSKGGPGSPGLTHLPGLPGFPGPRGEKGLPGFPGLPGKDGLPGKAGSPGLPGSKGATGDVFGAENGASGKQGLQGLPGDKGFPGDSGLPGPTGLSGKSGMLGPKGEKGNPGPSGPPGQPGPSGSSDTFGYKGTSGLPGAPGLPGISGQSGKKGQRGDTGQPGSTGKRGLPGIKGLPGSQGSVGFLGSPGLPGVIGLPGIPGQKADGLKGFSGSSGKVGQPGQAGTPGEKGDRGDPGSIGISGPRPPMLTLWFKGEKGSQGSAGSEGFPGPRGDKGEPGIPGLPGPPGAPGQSNTIKGLSGKPGSPGSVGRSGLPGLKGSLGIAGFPGMPGKSGSQGRIGTSGPLGATGIPGLKGDQGQTLGISGNPGPKGQPGELGFKGVKGKDGLVGDRGYPGNKGDNGKVGFAGDPGLPGSPGLQGISGMRGDPGLPGSPGHLGSIGRPGPSGLIGPKGLSGPPGLHGLNGLPGTKGTYGTPGASITGVPGPAGLPGPKGERGMPGIGIGDPGKQGSRGQKGDRGFPGLHGPAGPPGAPGISLPSVIAGQPGDPGRPGLDGERGRPGLPGPPGPPGPSSDQGDPGDPGFPGIPGLQGLKGNQGLPGFSGLSGDLGLKGMKGEPGFMGTPGKVGPPGDPGFPGMKGKAGPRGFSGPQGAPGHTPISEAIQVPPGPLGLPGIDGIPGLTGDPGPQGSVGLQGSKGLPGIPGKDGPSGLPGPPGILGDPGLPGLQGPPGFEGQGPFGRPGRPGHSVRVGYTLVKHSQSEQVPLCPVGMSRLWVGYSLLFVEGQEKAHNQDLGFAGSCLPRFSTMPFIYCNINEVCHYARRNDKSYWLSTTAPIPMMPVGQTQIPQYISRCSVCEAPSQAIAVHSQDITIPQCPLGWRSLWIGYSFLMHTAAGAEGGGQSLVSPGSCLEDFRATPFIECNGARGTCHYFANKYSFWLTTVEERQQFREEPVSETLKTGQLHTRVSRCQANHCLLAGSLHSQRDGQLGLVQRRTRDAVNVSKFTKGNEKHFSFLLLGLGQRGKSHVPVSQKLPITPSATQICAVWQTEAALLKTYCPRVRQAGDNGFRIFLLLDSMIFLFLFSEGKIPWVEEEEHYLEFPFTKCSYCPRVRRAPSNTHQSHRRIQVQDTHSLWRLQAMESLIIYQATLFGVNKAMTFAHEWREDSFAGCFFSESIYKRYSRSHDIQKLMLRLRVSTEACGEQAGWSTICTDGANAADLHERTILEQCCDLVSNQKKRGKLLHQEAKKQKHNGDLALSFATMDQPALFPTGMPGYSFSFLLFILAIEHLLTAQQKKQAWAMAGLYDPSTCVSTDHTYFRSCSKRSSPKTGTGPVSSCTKSQGVEKKTFPLAQPSADHLQHLHSGLWSNHPLYADLLGKGARNLKMGSHRKTQASFPSTATGTSLTSATQLTCLKKMLLPQDPYQLICIREFLKAVSENSPGPHTGNTRLKMIIQVKPFPGSDRLPECSVSVLISADLCTGPVPSSFPSLYLTLLTTKNLENLKLSNDDITLAQHLCMVSCVTAAVAEPSSDATLLGCQGTSLCFFPLLGQW</sequence>
<dbReference type="Gene3D" id="2.170.240.10">
    <property type="entry name" value="Collagen IV, non-collagenous"/>
    <property type="match status" value="1"/>
</dbReference>
<feature type="region of interest" description="Disordered" evidence="9">
    <location>
        <begin position="739"/>
        <end position="920"/>
    </location>
</feature>
<evidence type="ECO:0000256" key="7">
    <source>
        <dbReference type="ARBA" id="ARBA00023119"/>
    </source>
</evidence>
<dbReference type="EMBL" id="LZPO01107900">
    <property type="protein sequence ID" value="OBS60416.1"/>
    <property type="molecule type" value="Genomic_DNA"/>
</dbReference>
<dbReference type="FunFam" id="2.170.240.10:FF:000001">
    <property type="entry name" value="Collagen IV alpha 1 chain"/>
    <property type="match status" value="1"/>
</dbReference>
<feature type="domain" description="Collagen IV NC1" evidence="10">
    <location>
        <begin position="1060"/>
        <end position="1284"/>
    </location>
</feature>
<keyword evidence="3" id="KW-0964">Secreted</keyword>
<feature type="region of interest" description="Disordered" evidence="9">
    <location>
        <begin position="153"/>
        <end position="498"/>
    </location>
</feature>
<dbReference type="SMART" id="SM00111">
    <property type="entry name" value="C4"/>
    <property type="match status" value="2"/>
</dbReference>
<dbReference type="InterPro" id="IPR008160">
    <property type="entry name" value="Collagen"/>
</dbReference>
<reference evidence="11 12" key="1">
    <citation type="submission" date="2016-06" db="EMBL/GenBank/DDBJ databases">
        <title>The Draft Genome Sequence and Annotation of the Desert Woodrat Neotoma lepida.</title>
        <authorList>
            <person name="Campbell M."/>
            <person name="Oakeson K.F."/>
            <person name="Yandell M."/>
            <person name="Halpert J.R."/>
            <person name="Dearing D."/>
        </authorList>
    </citation>
    <scope>NUCLEOTIDE SEQUENCE [LARGE SCALE GENOMIC DNA]</scope>
    <source>
        <strain evidence="11">417</strain>
        <tissue evidence="11">Liver</tissue>
    </source>
</reference>
<feature type="compositionally biased region" description="Gly residues" evidence="9">
    <location>
        <begin position="250"/>
        <end position="259"/>
    </location>
</feature>
<comment type="function">
    <text evidence="1">Type IV collagen is the major structural component of glomerular basement membranes (GBM), forming a 'chicken-wire' meshwork together with laminins, proteoglycans and entactin/nidogen.</text>
</comment>
<evidence type="ECO:0000256" key="4">
    <source>
        <dbReference type="ARBA" id="ARBA00022530"/>
    </source>
</evidence>
<feature type="region of interest" description="Disordered" evidence="9">
    <location>
        <begin position="989"/>
        <end position="1025"/>
    </location>
</feature>
<feature type="compositionally biased region" description="Low complexity" evidence="9">
    <location>
        <begin position="609"/>
        <end position="628"/>
    </location>
</feature>
<feature type="region of interest" description="Disordered" evidence="9">
    <location>
        <begin position="516"/>
        <end position="650"/>
    </location>
</feature>
<dbReference type="GO" id="GO:0005615">
    <property type="term" value="C:extracellular space"/>
    <property type="evidence" value="ECO:0007669"/>
    <property type="project" value="TreeGrafter"/>
</dbReference>
<dbReference type="GO" id="GO:0005587">
    <property type="term" value="C:collagen type IV trimer"/>
    <property type="evidence" value="ECO:0007669"/>
    <property type="project" value="UniProtKB-ARBA"/>
</dbReference>
<feature type="region of interest" description="Disordered" evidence="9">
    <location>
        <begin position="39"/>
        <end position="68"/>
    </location>
</feature>
<dbReference type="SUPFAM" id="SSF56436">
    <property type="entry name" value="C-type lectin-like"/>
    <property type="match status" value="2"/>
</dbReference>
<dbReference type="GO" id="GO:0030198">
    <property type="term" value="P:extracellular matrix organization"/>
    <property type="evidence" value="ECO:0007669"/>
    <property type="project" value="TreeGrafter"/>
</dbReference>
<evidence type="ECO:0000256" key="2">
    <source>
        <dbReference type="ARBA" id="ARBA00004302"/>
    </source>
</evidence>
<feature type="compositionally biased region" description="Gly residues" evidence="9">
    <location>
        <begin position="807"/>
        <end position="817"/>
    </location>
</feature>
<protein>
    <recommendedName>
        <fullName evidence="10">Collagen IV NC1 domain-containing protein</fullName>
    </recommendedName>
</protein>
<dbReference type="InterPro" id="IPR036954">
    <property type="entry name" value="Collagen_IV_NC_sf"/>
</dbReference>
<dbReference type="Pfam" id="PF01413">
    <property type="entry name" value="C4"/>
    <property type="match status" value="2"/>
</dbReference>
<evidence type="ECO:0000256" key="3">
    <source>
        <dbReference type="ARBA" id="ARBA00022525"/>
    </source>
</evidence>
<dbReference type="GO" id="GO:0030020">
    <property type="term" value="F:extracellular matrix structural constituent conferring tensile strength"/>
    <property type="evidence" value="ECO:0007669"/>
    <property type="project" value="TreeGrafter"/>
</dbReference>
<gene>
    <name evidence="11" type="ORF">A6R68_08464</name>
</gene>
<dbReference type="Proteomes" id="UP000092124">
    <property type="component" value="Unassembled WGS sequence"/>
</dbReference>